<evidence type="ECO:0000313" key="3">
    <source>
        <dbReference type="Proteomes" id="UP000799771"/>
    </source>
</evidence>
<keyword evidence="3" id="KW-1185">Reference proteome</keyword>
<feature type="signal peptide" evidence="1">
    <location>
        <begin position="1"/>
        <end position="15"/>
    </location>
</feature>
<gene>
    <name evidence="2" type="ORF">P153DRAFT_400376</name>
</gene>
<reference evidence="2" key="1">
    <citation type="journal article" date="2020" name="Stud. Mycol.">
        <title>101 Dothideomycetes genomes: a test case for predicting lifestyles and emergence of pathogens.</title>
        <authorList>
            <person name="Haridas S."/>
            <person name="Albert R."/>
            <person name="Binder M."/>
            <person name="Bloem J."/>
            <person name="Labutti K."/>
            <person name="Salamov A."/>
            <person name="Andreopoulos B."/>
            <person name="Baker S."/>
            <person name="Barry K."/>
            <person name="Bills G."/>
            <person name="Bluhm B."/>
            <person name="Cannon C."/>
            <person name="Castanera R."/>
            <person name="Culley D."/>
            <person name="Daum C."/>
            <person name="Ezra D."/>
            <person name="Gonzalez J."/>
            <person name="Henrissat B."/>
            <person name="Kuo A."/>
            <person name="Liang C."/>
            <person name="Lipzen A."/>
            <person name="Lutzoni F."/>
            <person name="Magnuson J."/>
            <person name="Mondo S."/>
            <person name="Nolan M."/>
            <person name="Ohm R."/>
            <person name="Pangilinan J."/>
            <person name="Park H.-J."/>
            <person name="Ramirez L."/>
            <person name="Alfaro M."/>
            <person name="Sun H."/>
            <person name="Tritt A."/>
            <person name="Yoshinaga Y."/>
            <person name="Zwiers L.-H."/>
            <person name="Turgeon B."/>
            <person name="Goodwin S."/>
            <person name="Spatafora J."/>
            <person name="Crous P."/>
            <person name="Grigoriev I."/>
        </authorList>
    </citation>
    <scope>NUCLEOTIDE SEQUENCE</scope>
    <source>
        <strain evidence="2">CBS 119687</strain>
    </source>
</reference>
<dbReference type="Proteomes" id="UP000799771">
    <property type="component" value="Unassembled WGS sequence"/>
</dbReference>
<proteinExistence type="predicted"/>
<name>A0A6A6A382_9PLEO</name>
<keyword evidence="1" id="KW-0732">Signal</keyword>
<protein>
    <submittedName>
        <fullName evidence="2">Uncharacterized protein</fullName>
    </submittedName>
</protein>
<dbReference type="RefSeq" id="XP_033519966.1">
    <property type="nucleotide sequence ID" value="XM_033671813.1"/>
</dbReference>
<organism evidence="2 3">
    <name type="scientific">Dothidotthia symphoricarpi CBS 119687</name>
    <dbReference type="NCBI Taxonomy" id="1392245"/>
    <lineage>
        <taxon>Eukaryota</taxon>
        <taxon>Fungi</taxon>
        <taxon>Dikarya</taxon>
        <taxon>Ascomycota</taxon>
        <taxon>Pezizomycotina</taxon>
        <taxon>Dothideomycetes</taxon>
        <taxon>Pleosporomycetidae</taxon>
        <taxon>Pleosporales</taxon>
        <taxon>Dothidotthiaceae</taxon>
        <taxon>Dothidotthia</taxon>
    </lineage>
</organism>
<dbReference type="AlphaFoldDB" id="A0A6A6A382"/>
<dbReference type="GeneID" id="54412245"/>
<feature type="chain" id="PRO_5025605239" evidence="1">
    <location>
        <begin position="16"/>
        <end position="130"/>
    </location>
</feature>
<dbReference type="EMBL" id="ML977516">
    <property type="protein sequence ID" value="KAF2125574.1"/>
    <property type="molecule type" value="Genomic_DNA"/>
</dbReference>
<evidence type="ECO:0000313" key="2">
    <source>
        <dbReference type="EMBL" id="KAF2125574.1"/>
    </source>
</evidence>
<evidence type="ECO:0000256" key="1">
    <source>
        <dbReference type="SAM" id="SignalP"/>
    </source>
</evidence>
<sequence>MQLILLLGIAASALATPLSMTTLTTSFTMTTLLPHTLDPQQSLVPGGIASGMGRQETCGGWDCIRYCSFAGDGSKNNKPVCEWCLWPGKTGTMSMGQHNCALACRDKKKSKENADKCLQCSHNEWSCFSK</sequence>
<accession>A0A6A6A382</accession>